<keyword evidence="2" id="KW-1185">Reference proteome</keyword>
<sequence length="131" mass="13409">MLGLFSSPVPVVTESGRCSGRGGAACLGRCFAGPGSPAEGSVSRAPSSLPGSVTEAARWDARYIPDSPAALLQSASSCDVALRAPYHSVTYGKSRHVQQVGTAPFPLSPTHGSRYPDVAGLKLKTPVCAPK</sequence>
<evidence type="ECO:0000313" key="2">
    <source>
        <dbReference type="Proteomes" id="UP000314294"/>
    </source>
</evidence>
<dbReference type="AlphaFoldDB" id="A0A4Z2E353"/>
<protein>
    <submittedName>
        <fullName evidence="1">Uncharacterized protein</fullName>
    </submittedName>
</protein>
<name>A0A4Z2E353_9TELE</name>
<gene>
    <name evidence="1" type="ORF">EYF80_066694</name>
</gene>
<evidence type="ECO:0000313" key="1">
    <source>
        <dbReference type="EMBL" id="TNN23188.1"/>
    </source>
</evidence>
<organism evidence="1 2">
    <name type="scientific">Liparis tanakae</name>
    <name type="common">Tanaka's snailfish</name>
    <dbReference type="NCBI Taxonomy" id="230148"/>
    <lineage>
        <taxon>Eukaryota</taxon>
        <taxon>Metazoa</taxon>
        <taxon>Chordata</taxon>
        <taxon>Craniata</taxon>
        <taxon>Vertebrata</taxon>
        <taxon>Euteleostomi</taxon>
        <taxon>Actinopterygii</taxon>
        <taxon>Neopterygii</taxon>
        <taxon>Teleostei</taxon>
        <taxon>Neoteleostei</taxon>
        <taxon>Acanthomorphata</taxon>
        <taxon>Eupercaria</taxon>
        <taxon>Perciformes</taxon>
        <taxon>Cottioidei</taxon>
        <taxon>Cottales</taxon>
        <taxon>Liparidae</taxon>
        <taxon>Liparis</taxon>
    </lineage>
</organism>
<reference evidence="1 2" key="1">
    <citation type="submission" date="2019-03" db="EMBL/GenBank/DDBJ databases">
        <title>First draft genome of Liparis tanakae, snailfish: a comprehensive survey of snailfish specific genes.</title>
        <authorList>
            <person name="Kim W."/>
            <person name="Song I."/>
            <person name="Jeong J.-H."/>
            <person name="Kim D."/>
            <person name="Kim S."/>
            <person name="Ryu S."/>
            <person name="Song J.Y."/>
            <person name="Lee S.K."/>
        </authorList>
    </citation>
    <scope>NUCLEOTIDE SEQUENCE [LARGE SCALE GENOMIC DNA]</scope>
    <source>
        <tissue evidence="1">Muscle</tissue>
    </source>
</reference>
<comment type="caution">
    <text evidence="1">The sequence shown here is derived from an EMBL/GenBank/DDBJ whole genome shotgun (WGS) entry which is preliminary data.</text>
</comment>
<dbReference type="Proteomes" id="UP000314294">
    <property type="component" value="Unassembled WGS sequence"/>
</dbReference>
<dbReference type="EMBL" id="SRLO01019448">
    <property type="protein sequence ID" value="TNN23188.1"/>
    <property type="molecule type" value="Genomic_DNA"/>
</dbReference>
<proteinExistence type="predicted"/>
<accession>A0A4Z2E353</accession>